<organism evidence="3 4">
    <name type="scientific">Reticulomyxa filosa</name>
    <dbReference type="NCBI Taxonomy" id="46433"/>
    <lineage>
        <taxon>Eukaryota</taxon>
        <taxon>Sar</taxon>
        <taxon>Rhizaria</taxon>
        <taxon>Retaria</taxon>
        <taxon>Foraminifera</taxon>
        <taxon>Monothalamids</taxon>
        <taxon>Reticulomyxidae</taxon>
        <taxon>Reticulomyxa</taxon>
    </lineage>
</organism>
<name>X6N3Z3_RETFI</name>
<feature type="compositionally biased region" description="Acidic residues" evidence="1">
    <location>
        <begin position="226"/>
        <end position="235"/>
    </location>
</feature>
<keyword evidence="2" id="KW-0472">Membrane</keyword>
<evidence type="ECO:0000256" key="2">
    <source>
        <dbReference type="SAM" id="Phobius"/>
    </source>
</evidence>
<keyword evidence="2" id="KW-1133">Transmembrane helix</keyword>
<evidence type="ECO:0000313" key="3">
    <source>
        <dbReference type="EMBL" id="ETO20459.1"/>
    </source>
</evidence>
<evidence type="ECO:0000313" key="4">
    <source>
        <dbReference type="Proteomes" id="UP000023152"/>
    </source>
</evidence>
<evidence type="ECO:0000256" key="1">
    <source>
        <dbReference type="SAM" id="MobiDB-lite"/>
    </source>
</evidence>
<keyword evidence="2" id="KW-0812">Transmembrane</keyword>
<feature type="compositionally biased region" description="Basic and acidic residues" evidence="1">
    <location>
        <begin position="118"/>
        <end position="134"/>
    </location>
</feature>
<feature type="region of interest" description="Disordered" evidence="1">
    <location>
        <begin position="201"/>
        <end position="272"/>
    </location>
</feature>
<dbReference type="EMBL" id="ASPP01012586">
    <property type="protein sequence ID" value="ETO20459.1"/>
    <property type="molecule type" value="Genomic_DNA"/>
</dbReference>
<gene>
    <name evidence="3" type="ORF">RFI_16760</name>
</gene>
<feature type="non-terminal residue" evidence="3">
    <location>
        <position position="1"/>
    </location>
</feature>
<protein>
    <submittedName>
        <fullName evidence="3">Uncharacterized protein</fullName>
    </submittedName>
</protein>
<dbReference type="Proteomes" id="UP000023152">
    <property type="component" value="Unassembled WGS sequence"/>
</dbReference>
<feature type="transmembrane region" description="Helical" evidence="2">
    <location>
        <begin position="14"/>
        <end position="39"/>
    </location>
</feature>
<dbReference type="AlphaFoldDB" id="X6N3Z3"/>
<proteinExistence type="predicted"/>
<reference evidence="3 4" key="1">
    <citation type="journal article" date="2013" name="Curr. Biol.">
        <title>The Genome of the Foraminiferan Reticulomyxa filosa.</title>
        <authorList>
            <person name="Glockner G."/>
            <person name="Hulsmann N."/>
            <person name="Schleicher M."/>
            <person name="Noegel A.A."/>
            <person name="Eichinger L."/>
            <person name="Gallinger C."/>
            <person name="Pawlowski J."/>
            <person name="Sierra R."/>
            <person name="Euteneuer U."/>
            <person name="Pillet L."/>
            <person name="Moustafa A."/>
            <person name="Platzer M."/>
            <person name="Groth M."/>
            <person name="Szafranski K."/>
            <person name="Schliwa M."/>
        </authorList>
    </citation>
    <scope>NUCLEOTIDE SEQUENCE [LARGE SCALE GENOMIC DNA]</scope>
</reference>
<accession>X6N3Z3</accession>
<feature type="region of interest" description="Disordered" evidence="1">
    <location>
        <begin position="115"/>
        <end position="164"/>
    </location>
</feature>
<sequence length="272" mass="32378">CCAYHHLQQESGGISPICLGFWEVSIYIFLCFVSGYILTNNKFFLKKNKGVSASWYTLTRTQTYVTYNFLHLEESPLAKEMRYQIWKRNPTHPFLSEFEEDVSLFEENKKSLPGKHVINKDDKKVEGKERDVPHTPHRRRSVDSSDDIDNERYGHNRSQKRQQSALSRDIKFSFFHYSRHISQILNHNIMIMITIIITSDDDMQDSSQLENKSRRERRRRKRELEDNIDESDDISFNESYASRRRKSLDSSNRQKKSDHSFYNDSDDDQKWS</sequence>
<keyword evidence="4" id="KW-1185">Reference proteome</keyword>
<comment type="caution">
    <text evidence="3">The sequence shown here is derived from an EMBL/GenBank/DDBJ whole genome shotgun (WGS) entry which is preliminary data.</text>
</comment>